<dbReference type="AlphaFoldDB" id="A0A1Y6B6R6"/>
<sequence length="55" mass="5965">MVGLYSGNPVLHTIFAFANKLAAVVPRNFSLLSGQNHGSSHFDEILTHIILAFTP</sequence>
<dbReference type="Proteomes" id="UP000192907">
    <property type="component" value="Unassembled WGS sequence"/>
</dbReference>
<dbReference type="STRING" id="1513793.SAMN06296036_102166"/>
<protein>
    <submittedName>
        <fullName evidence="1">Uncharacterized protein</fullName>
    </submittedName>
</protein>
<organism evidence="1 2">
    <name type="scientific">Pseudobacteriovorax antillogorgiicola</name>
    <dbReference type="NCBI Taxonomy" id="1513793"/>
    <lineage>
        <taxon>Bacteria</taxon>
        <taxon>Pseudomonadati</taxon>
        <taxon>Bdellovibrionota</taxon>
        <taxon>Oligoflexia</taxon>
        <taxon>Oligoflexales</taxon>
        <taxon>Pseudobacteriovoracaceae</taxon>
        <taxon>Pseudobacteriovorax</taxon>
    </lineage>
</organism>
<name>A0A1Y6B6R6_9BACT</name>
<evidence type="ECO:0000313" key="2">
    <source>
        <dbReference type="Proteomes" id="UP000192907"/>
    </source>
</evidence>
<evidence type="ECO:0000313" key="1">
    <source>
        <dbReference type="EMBL" id="SME94997.1"/>
    </source>
</evidence>
<keyword evidence="2" id="KW-1185">Reference proteome</keyword>
<accession>A0A1Y6B6R6</accession>
<reference evidence="2" key="1">
    <citation type="submission" date="2017-04" db="EMBL/GenBank/DDBJ databases">
        <authorList>
            <person name="Varghese N."/>
            <person name="Submissions S."/>
        </authorList>
    </citation>
    <scope>NUCLEOTIDE SEQUENCE [LARGE SCALE GENOMIC DNA]</scope>
    <source>
        <strain evidence="2">RKEM611</strain>
    </source>
</reference>
<proteinExistence type="predicted"/>
<dbReference type="EMBL" id="FWZT01000002">
    <property type="protein sequence ID" value="SME94997.1"/>
    <property type="molecule type" value="Genomic_DNA"/>
</dbReference>
<gene>
    <name evidence="1" type="ORF">SAMN06296036_102166</name>
</gene>